<sequence>MLPALNTVIHEEKSPFLTSNFQCDNQGVIRLPPILSQHVARPKSVESCVRYTAIASAMHTPHANYLATPAPKPRLVTVQHTVPSTPAATPVSATPLATKPKSKKLDNILTPISAVKAAISTPSSDDKKRAFAFITHSQETFPTKEPKIDNAQLARRKRRRTSSQELNILQAEFQRCSTPDKQTRINLAQRCNMTEKAVQVWFQNKRQAMKRHKVIADNRSRSNGSTTSTTPLASRTPSEDFNISTDTSSCDDSESVPQLALPLSTSSPKKAPLSPRPKSPTKKRSQALTFHLDASNKTLTPVKTSPNRRVNRLINNENLTSPSKSKKVTKVKKEPLKSLDVNVKH</sequence>
<dbReference type="InterPro" id="IPR009057">
    <property type="entry name" value="Homeodomain-like_sf"/>
</dbReference>
<dbReference type="Gene3D" id="1.10.10.60">
    <property type="entry name" value="Homeodomain-like"/>
    <property type="match status" value="1"/>
</dbReference>
<dbReference type="VEuPathDB" id="FungiDB:CAGL0G07249g"/>
<dbReference type="GO" id="GO:0000122">
    <property type="term" value="P:negative regulation of transcription by RNA polymerase II"/>
    <property type="evidence" value="ECO:0007669"/>
    <property type="project" value="EnsemblFungi"/>
</dbReference>
<dbReference type="GO" id="GO:0000978">
    <property type="term" value="F:RNA polymerase II cis-regulatory region sequence-specific DNA binding"/>
    <property type="evidence" value="ECO:0007669"/>
    <property type="project" value="TreeGrafter"/>
</dbReference>
<accession>A0A0W0D5I0</accession>
<dbReference type="PROSITE" id="PS00027">
    <property type="entry name" value="HOMEOBOX_1"/>
    <property type="match status" value="1"/>
</dbReference>
<dbReference type="GO" id="GO:0005634">
    <property type="term" value="C:nucleus"/>
    <property type="evidence" value="ECO:0007669"/>
    <property type="project" value="UniProtKB-SubCell"/>
</dbReference>
<evidence type="ECO:0000313" key="8">
    <source>
        <dbReference type="EMBL" id="KTB07124.1"/>
    </source>
</evidence>
<dbReference type="SMART" id="SM00389">
    <property type="entry name" value="HOX"/>
    <property type="match status" value="1"/>
</dbReference>
<dbReference type="PANTHER" id="PTHR24324">
    <property type="entry name" value="HOMEOBOX PROTEIN HHEX"/>
    <property type="match status" value="1"/>
</dbReference>
<reference evidence="8 9" key="1">
    <citation type="submission" date="2015-10" db="EMBL/GenBank/DDBJ databases">
        <title>Draft genomes sequences of Candida glabrata isolates 1A, 1B, 2A, 2B, 3A and 3B.</title>
        <authorList>
            <person name="Haavelsrud O.E."/>
            <person name="Gaustad P."/>
        </authorList>
    </citation>
    <scope>NUCLEOTIDE SEQUENCE [LARGE SCALE GENOMIC DNA]</scope>
    <source>
        <strain evidence="8">910700640</strain>
    </source>
</reference>
<keyword evidence="1 4" id="KW-0238">DNA-binding</keyword>
<feature type="compositionally biased region" description="Polar residues" evidence="6">
    <location>
        <begin position="295"/>
        <end position="318"/>
    </location>
</feature>
<dbReference type="InterPro" id="IPR001356">
    <property type="entry name" value="HD"/>
</dbReference>
<comment type="subcellular location">
    <subcellularLocation>
        <location evidence="4 5">Nucleus</location>
    </subcellularLocation>
</comment>
<dbReference type="CDD" id="cd00086">
    <property type="entry name" value="homeodomain"/>
    <property type="match status" value="1"/>
</dbReference>
<dbReference type="Proteomes" id="UP000054886">
    <property type="component" value="Unassembled WGS sequence"/>
</dbReference>
<feature type="compositionally biased region" description="Basic and acidic residues" evidence="6">
    <location>
        <begin position="331"/>
        <end position="345"/>
    </location>
</feature>
<dbReference type="InterPro" id="IPR017970">
    <property type="entry name" value="Homeobox_CS"/>
</dbReference>
<dbReference type="Pfam" id="PF00046">
    <property type="entry name" value="Homeodomain"/>
    <property type="match status" value="1"/>
</dbReference>
<evidence type="ECO:0000256" key="4">
    <source>
        <dbReference type="PROSITE-ProRule" id="PRU00108"/>
    </source>
</evidence>
<feature type="compositionally biased region" description="Low complexity" evidence="6">
    <location>
        <begin position="221"/>
        <end position="230"/>
    </location>
</feature>
<feature type="region of interest" description="Disordered" evidence="6">
    <location>
        <begin position="211"/>
        <end position="345"/>
    </location>
</feature>
<dbReference type="SUPFAM" id="SSF46689">
    <property type="entry name" value="Homeodomain-like"/>
    <property type="match status" value="1"/>
</dbReference>
<evidence type="ECO:0000256" key="6">
    <source>
        <dbReference type="SAM" id="MobiDB-lite"/>
    </source>
</evidence>
<evidence type="ECO:0000256" key="1">
    <source>
        <dbReference type="ARBA" id="ARBA00023125"/>
    </source>
</evidence>
<proteinExistence type="predicted"/>
<organism evidence="8 9">
    <name type="scientific">Candida glabrata</name>
    <name type="common">Yeast</name>
    <name type="synonym">Torulopsis glabrata</name>
    <dbReference type="NCBI Taxonomy" id="5478"/>
    <lineage>
        <taxon>Eukaryota</taxon>
        <taxon>Fungi</taxon>
        <taxon>Dikarya</taxon>
        <taxon>Ascomycota</taxon>
        <taxon>Saccharomycotina</taxon>
        <taxon>Saccharomycetes</taxon>
        <taxon>Saccharomycetales</taxon>
        <taxon>Saccharomycetaceae</taxon>
        <taxon>Nakaseomyces</taxon>
    </lineage>
</organism>
<dbReference type="VEuPathDB" id="FungiDB:B1J91_G07249g"/>
<evidence type="ECO:0000256" key="5">
    <source>
        <dbReference type="RuleBase" id="RU000682"/>
    </source>
</evidence>
<dbReference type="GO" id="GO:0000082">
    <property type="term" value="P:G1/S transition of mitotic cell cycle"/>
    <property type="evidence" value="ECO:0007669"/>
    <property type="project" value="EnsemblFungi"/>
</dbReference>
<dbReference type="EMBL" id="LLZZ01000108">
    <property type="protein sequence ID" value="KTB07124.1"/>
    <property type="molecule type" value="Genomic_DNA"/>
</dbReference>
<dbReference type="OrthoDB" id="6159439at2759"/>
<dbReference type="InterPro" id="IPR051000">
    <property type="entry name" value="Homeobox_DNA-bind_prot"/>
</dbReference>
<dbReference type="PROSITE" id="PS50071">
    <property type="entry name" value="HOMEOBOX_2"/>
    <property type="match status" value="1"/>
</dbReference>
<keyword evidence="3 4" id="KW-0539">Nucleus</keyword>
<comment type="caution">
    <text evidence="8">The sequence shown here is derived from an EMBL/GenBank/DDBJ whole genome shotgun (WGS) entry which is preliminary data.</text>
</comment>
<dbReference type="AlphaFoldDB" id="A0A0W0D5I0"/>
<dbReference type="GO" id="GO:0030154">
    <property type="term" value="P:cell differentiation"/>
    <property type="evidence" value="ECO:0007669"/>
    <property type="project" value="TreeGrafter"/>
</dbReference>
<dbReference type="GO" id="GO:0000785">
    <property type="term" value="C:chromatin"/>
    <property type="evidence" value="ECO:0007669"/>
    <property type="project" value="EnsemblFungi"/>
</dbReference>
<dbReference type="VEuPathDB" id="FungiDB:GVI51_G07073"/>
<evidence type="ECO:0000259" key="7">
    <source>
        <dbReference type="PROSITE" id="PS50071"/>
    </source>
</evidence>
<dbReference type="PhylomeDB" id="A0A0W0D5I0"/>
<evidence type="ECO:0000256" key="2">
    <source>
        <dbReference type="ARBA" id="ARBA00023155"/>
    </source>
</evidence>
<dbReference type="VEuPathDB" id="FungiDB:GWK60_G06941"/>
<protein>
    <submittedName>
        <fullName evidence="8">Homeobox protein YOX1</fullName>
    </submittedName>
</protein>
<evidence type="ECO:0000313" key="9">
    <source>
        <dbReference type="Proteomes" id="UP000054886"/>
    </source>
</evidence>
<feature type="domain" description="Homeobox" evidence="7">
    <location>
        <begin position="152"/>
        <end position="212"/>
    </location>
</feature>
<dbReference type="PANTHER" id="PTHR24324:SF9">
    <property type="entry name" value="HOMEOBOX DOMAIN-CONTAINING PROTEIN"/>
    <property type="match status" value="1"/>
</dbReference>
<evidence type="ECO:0000256" key="3">
    <source>
        <dbReference type="ARBA" id="ARBA00023242"/>
    </source>
</evidence>
<feature type="compositionally biased region" description="Polar residues" evidence="6">
    <location>
        <begin position="231"/>
        <end position="243"/>
    </location>
</feature>
<name>A0A0W0D5I0_CANGB</name>
<gene>
    <name evidence="8" type="ORF">AO440_001781</name>
</gene>
<keyword evidence="2 4" id="KW-0371">Homeobox</keyword>
<dbReference type="GO" id="GO:0000981">
    <property type="term" value="F:DNA-binding transcription factor activity, RNA polymerase II-specific"/>
    <property type="evidence" value="ECO:0007669"/>
    <property type="project" value="InterPro"/>
</dbReference>
<feature type="DNA-binding region" description="Homeobox" evidence="4">
    <location>
        <begin position="154"/>
        <end position="213"/>
    </location>
</feature>